<protein>
    <submittedName>
        <fullName evidence="2">Uncharacterized protein</fullName>
    </submittedName>
</protein>
<gene>
    <name evidence="2" type="ORF">D8771_06615</name>
</gene>
<sequence>MSAIRKWPDPEAARSTLHEAAVEAVREIAAQTNVRVAAVRRLGPPRNRRQTRHALATMNAFDAWCRQASAVLRTVPAREAGTAFARFRGAVLDIPVPPLHGAAVNLQALPYHRPASAAAPVAAFRHAADTLTERLRTVEPQPLPELRPPGFARLREGVLAETVCERIAALLEAAPRTALSFRACAALLDTSFLTREVGRRFAAATEGFSALEHRLPPGAPVPCRRLAPAYTSVAADYLLRVREALPAYAEHSGQTPPYDPVPSHRTGGAGG</sequence>
<dbReference type="EMBL" id="RCIY01000040">
    <property type="protein sequence ID" value="TGG86082.1"/>
    <property type="molecule type" value="Genomic_DNA"/>
</dbReference>
<evidence type="ECO:0000313" key="3">
    <source>
        <dbReference type="Proteomes" id="UP000298111"/>
    </source>
</evidence>
<name>A0A8H1LJ08_9ACTN</name>
<dbReference type="RefSeq" id="WP_016471210.1">
    <property type="nucleotide sequence ID" value="NZ_CP103060.1"/>
</dbReference>
<proteinExistence type="predicted"/>
<dbReference type="GeneID" id="75179970"/>
<reference evidence="2 3" key="1">
    <citation type="submission" date="2018-10" db="EMBL/GenBank/DDBJ databases">
        <title>Isolation of pseudouridimycin from Streptomyces albus DSM 40763.</title>
        <authorList>
            <person name="Rosenqvist P."/>
            <person name="Metsae-Ketelae M."/>
            <person name="Virta P."/>
        </authorList>
    </citation>
    <scope>NUCLEOTIDE SEQUENCE [LARGE SCALE GENOMIC DNA]</scope>
    <source>
        <strain evidence="2 3">DSM 40763</strain>
    </source>
</reference>
<feature type="region of interest" description="Disordered" evidence="1">
    <location>
        <begin position="250"/>
        <end position="271"/>
    </location>
</feature>
<evidence type="ECO:0000313" key="2">
    <source>
        <dbReference type="EMBL" id="TGG86082.1"/>
    </source>
</evidence>
<accession>A0A8H1LJ08</accession>
<dbReference type="AlphaFoldDB" id="A0A8H1LJ08"/>
<organism evidence="2 3">
    <name type="scientific">Streptomyces albus</name>
    <dbReference type="NCBI Taxonomy" id="1888"/>
    <lineage>
        <taxon>Bacteria</taxon>
        <taxon>Bacillati</taxon>
        <taxon>Actinomycetota</taxon>
        <taxon>Actinomycetes</taxon>
        <taxon>Kitasatosporales</taxon>
        <taxon>Streptomycetaceae</taxon>
        <taxon>Streptomyces</taxon>
    </lineage>
</organism>
<dbReference type="Proteomes" id="UP000298111">
    <property type="component" value="Unassembled WGS sequence"/>
</dbReference>
<evidence type="ECO:0000256" key="1">
    <source>
        <dbReference type="SAM" id="MobiDB-lite"/>
    </source>
</evidence>
<comment type="caution">
    <text evidence="2">The sequence shown here is derived from an EMBL/GenBank/DDBJ whole genome shotgun (WGS) entry which is preliminary data.</text>
</comment>